<dbReference type="AlphaFoldDB" id="A0A8C4SB47"/>
<evidence type="ECO:0008006" key="3">
    <source>
        <dbReference type="Google" id="ProtNLM"/>
    </source>
</evidence>
<dbReference type="GeneID" id="114660705"/>
<evidence type="ECO:0000313" key="2">
    <source>
        <dbReference type="Proteomes" id="UP000694620"/>
    </source>
</evidence>
<dbReference type="PANTHER" id="PTHR14352:SF2">
    <property type="entry name" value="HAUS AUGMIN-LIKE COMPLEX SUBUNIT 7"/>
    <property type="match status" value="1"/>
</dbReference>
<evidence type="ECO:0000313" key="1">
    <source>
        <dbReference type="Ensembl" id="ENSECRP00000014739.1"/>
    </source>
</evidence>
<sequence length="341" mass="38825">MAHSLKDKLVAENVYVSLQRLGCPLVEGLFLKETESMLELLCTPSNHRLEILMWICKRTSPPLEKKLFLLKDSPVDTHIKEITNFGHEMMLCSPDDVDLIKGCASPKRQLAFMGQLVSILESERFEDFSVSFGNEQLLKELFSNPHLPSLLSPVCNPWPAHITEIIKKKDSGSKQWRSLTRKCKEFSLEEVSSTLKKTTDALAKIQMECTHLTDDPNGITSSQFLPQALKLAICDLSQLMAAFSQVFASDFREYCNREPPEMSNSAVTFQFVYQQLDACTQDLQATAQVIEVSEVVCSAVDGHQQKKDFWENDQMTSLFSKIEELKKKYEEFLSVYQRCSE</sequence>
<dbReference type="Ensembl" id="ENSECRT00000014998.1">
    <property type="protein sequence ID" value="ENSECRP00000014739.1"/>
    <property type="gene ID" value="ENSECRG00000009832.1"/>
</dbReference>
<dbReference type="GO" id="GO:0051011">
    <property type="term" value="F:microtubule minus-end binding"/>
    <property type="evidence" value="ECO:0007669"/>
    <property type="project" value="TreeGrafter"/>
</dbReference>
<protein>
    <recommendedName>
        <fullName evidence="3">HAUS augmin-like complex subunit 7</fullName>
    </recommendedName>
</protein>
<dbReference type="GO" id="GO:0070652">
    <property type="term" value="C:HAUS complex"/>
    <property type="evidence" value="ECO:0007669"/>
    <property type="project" value="TreeGrafter"/>
</dbReference>
<dbReference type="Proteomes" id="UP000694620">
    <property type="component" value="Chromosome 11"/>
</dbReference>
<dbReference type="OrthoDB" id="6435999at2759"/>
<dbReference type="GeneTree" id="ENSGT00390000003937"/>
<dbReference type="RefSeq" id="XP_028669411.1">
    <property type="nucleotide sequence ID" value="XM_028813578.2"/>
</dbReference>
<reference evidence="1" key="2">
    <citation type="submission" date="2025-08" db="UniProtKB">
        <authorList>
            <consortium name="Ensembl"/>
        </authorList>
    </citation>
    <scope>IDENTIFICATION</scope>
</reference>
<dbReference type="CTD" id="55559"/>
<proteinExistence type="predicted"/>
<name>A0A8C4SB47_ERPCA</name>
<reference evidence="1" key="1">
    <citation type="submission" date="2021-06" db="EMBL/GenBank/DDBJ databases">
        <authorList>
            <consortium name="Wellcome Sanger Institute Data Sharing"/>
        </authorList>
    </citation>
    <scope>NUCLEOTIDE SEQUENCE [LARGE SCALE GENOMIC DNA]</scope>
</reference>
<dbReference type="GO" id="GO:0031023">
    <property type="term" value="P:microtubule organizing center organization"/>
    <property type="evidence" value="ECO:0007669"/>
    <property type="project" value="TreeGrafter"/>
</dbReference>
<accession>A0A8C4SB47</accession>
<reference evidence="1" key="3">
    <citation type="submission" date="2025-09" db="UniProtKB">
        <authorList>
            <consortium name="Ensembl"/>
        </authorList>
    </citation>
    <scope>IDENTIFICATION</scope>
</reference>
<dbReference type="PANTHER" id="PTHR14352">
    <property type="entry name" value="HAUS AUGMIN-LIKE COMPLEX SUBUNIT 7"/>
    <property type="match status" value="1"/>
</dbReference>
<gene>
    <name evidence="1" type="primary">haus7</name>
</gene>
<dbReference type="GO" id="GO:0051225">
    <property type="term" value="P:spindle assembly"/>
    <property type="evidence" value="ECO:0007669"/>
    <property type="project" value="TreeGrafter"/>
</dbReference>
<dbReference type="InterPro" id="IPR029711">
    <property type="entry name" value="Haus7-like"/>
</dbReference>
<keyword evidence="2" id="KW-1185">Reference proteome</keyword>
<organism evidence="1 2">
    <name type="scientific">Erpetoichthys calabaricus</name>
    <name type="common">Rope fish</name>
    <name type="synonym">Calamoichthys calabaricus</name>
    <dbReference type="NCBI Taxonomy" id="27687"/>
    <lineage>
        <taxon>Eukaryota</taxon>
        <taxon>Metazoa</taxon>
        <taxon>Chordata</taxon>
        <taxon>Craniata</taxon>
        <taxon>Vertebrata</taxon>
        <taxon>Euteleostomi</taxon>
        <taxon>Actinopterygii</taxon>
        <taxon>Polypteriformes</taxon>
        <taxon>Polypteridae</taxon>
        <taxon>Erpetoichthys</taxon>
    </lineage>
</organism>